<evidence type="ECO:0000313" key="1">
    <source>
        <dbReference type="EMBL" id="NPT46401.1"/>
    </source>
</evidence>
<protein>
    <submittedName>
        <fullName evidence="1">Uncharacterized protein</fullName>
    </submittedName>
</protein>
<name>A0ABX2C057_9BURK</name>
<dbReference type="Proteomes" id="UP000652198">
    <property type="component" value="Unassembled WGS sequence"/>
</dbReference>
<comment type="caution">
    <text evidence="1">The sequence shown here is derived from an EMBL/GenBank/DDBJ whole genome shotgun (WGS) entry which is preliminary data.</text>
</comment>
<keyword evidence="2" id="KW-1185">Reference proteome</keyword>
<reference evidence="1 2" key="1">
    <citation type="submission" date="2019-11" db="EMBL/GenBank/DDBJ databases">
        <title>Metabolism of dissolved organic matter in forest soils.</title>
        <authorList>
            <person name="Cyle K.T."/>
            <person name="Wilhelm R.C."/>
            <person name="Martinez C.E."/>
        </authorList>
    </citation>
    <scope>NUCLEOTIDE SEQUENCE [LARGE SCALE GENOMIC DNA]</scope>
    <source>
        <strain evidence="1 2">1N</strain>
    </source>
</reference>
<dbReference type="EMBL" id="WOEY01000134">
    <property type="protein sequence ID" value="NPT46401.1"/>
    <property type="molecule type" value="Genomic_DNA"/>
</dbReference>
<gene>
    <name evidence="1" type="ORF">GNZ12_34775</name>
</gene>
<evidence type="ECO:0000313" key="2">
    <source>
        <dbReference type="Proteomes" id="UP000652198"/>
    </source>
</evidence>
<proteinExistence type="predicted"/>
<organism evidence="1 2">
    <name type="scientific">Paraburkholderia solitsugae</name>
    <dbReference type="NCBI Taxonomy" id="2675748"/>
    <lineage>
        <taxon>Bacteria</taxon>
        <taxon>Pseudomonadati</taxon>
        <taxon>Pseudomonadota</taxon>
        <taxon>Betaproteobacteria</taxon>
        <taxon>Burkholderiales</taxon>
        <taxon>Burkholderiaceae</taxon>
        <taxon>Paraburkholderia</taxon>
    </lineage>
</organism>
<dbReference type="RefSeq" id="WP_172316511.1">
    <property type="nucleotide sequence ID" value="NZ_WOEY01000134.1"/>
</dbReference>
<accession>A0ABX2C057</accession>
<sequence>MSRHKQAHAVHVHEFDAGRLFSQSLFTKAAGIVLDGARDELQAEIADTMANQGEDLSVGEGQK</sequence>